<name>A0A502HFX6_9BACT</name>
<dbReference type="AlphaFoldDB" id="A0A502HFX6"/>
<dbReference type="OrthoDB" id="2955631at2"/>
<feature type="transmembrane region" description="Helical" evidence="1">
    <location>
        <begin position="16"/>
        <end position="35"/>
    </location>
</feature>
<keyword evidence="1" id="KW-0812">Transmembrane</keyword>
<reference evidence="2 3" key="1">
    <citation type="journal article" date="2019" name="Environ. Microbiol.">
        <title>Species interactions and distinct microbial communities in high Arctic permafrost affected cryosols are associated with the CH4 and CO2 gas fluxes.</title>
        <authorList>
            <person name="Altshuler I."/>
            <person name="Hamel J."/>
            <person name="Turney S."/>
            <person name="Magnuson E."/>
            <person name="Levesque R."/>
            <person name="Greer C."/>
            <person name="Whyte L.G."/>
        </authorList>
    </citation>
    <scope>NUCLEOTIDE SEQUENCE [LARGE SCALE GENOMIC DNA]</scope>
    <source>
        <strain evidence="2 3">S9.2P</strain>
    </source>
</reference>
<protein>
    <submittedName>
        <fullName evidence="2">DUF2254 domain-containing protein</fullName>
    </submittedName>
</protein>
<keyword evidence="3" id="KW-1185">Reference proteome</keyword>
<keyword evidence="1" id="KW-0472">Membrane</keyword>
<evidence type="ECO:0000313" key="2">
    <source>
        <dbReference type="EMBL" id="TPG72060.1"/>
    </source>
</evidence>
<evidence type="ECO:0000256" key="1">
    <source>
        <dbReference type="SAM" id="Phobius"/>
    </source>
</evidence>
<sequence length="444" mass="48541">MLSLFRRSWQRLHDSLWFVPTLMVLGACGLAYGLIEFDSRTSFDGAKNFPLLFGVGAQGSRSMLTAVAGSMLTVAALVFSLTLSTISQVSSQYSPRVLRNFMRDRGNQVVMGYFVGVFAYCLLVLGTIRGTDEQKFVPSTAVMVGLALALGGVAALIYFIHHIAESLQTDTILQRISRQSREAVEELFPEALGAPADTPALYLAWREAAARPHWRSVRATETGYVQHIDAAALLAWATEHQAWLRVEQPVGAFVGEGNRLISYQPQAAAATLSDDEHAALVRCVRLESHRSIGQDVAFGVQQLVDIALKALSPGINDTTTAIMAVDHLGLLVQRLAGRPFPATLRTTETEAKVLVLMPARDFSGYVKLAFDLVRINSKGNHALFRRLLRALGQVGEDASSAERKAAVEAQAQLLLRHAEETLATDYEKDAVLATYEEVKANWLS</sequence>
<accession>A0A502HFX6</accession>
<keyword evidence="1" id="KW-1133">Transmembrane helix</keyword>
<dbReference type="Proteomes" id="UP000317646">
    <property type="component" value="Unassembled WGS sequence"/>
</dbReference>
<dbReference type="Pfam" id="PF10011">
    <property type="entry name" value="DUF2254"/>
    <property type="match status" value="1"/>
</dbReference>
<gene>
    <name evidence="2" type="ORF">EAH73_02095</name>
</gene>
<dbReference type="InterPro" id="IPR018723">
    <property type="entry name" value="DUF2254_membrane"/>
</dbReference>
<feature type="transmembrane region" description="Helical" evidence="1">
    <location>
        <begin position="110"/>
        <end position="128"/>
    </location>
</feature>
<evidence type="ECO:0000313" key="3">
    <source>
        <dbReference type="Proteomes" id="UP000317646"/>
    </source>
</evidence>
<dbReference type="PROSITE" id="PS51257">
    <property type="entry name" value="PROKAR_LIPOPROTEIN"/>
    <property type="match status" value="1"/>
</dbReference>
<comment type="caution">
    <text evidence="2">The sequence shown here is derived from an EMBL/GenBank/DDBJ whole genome shotgun (WGS) entry which is preliminary data.</text>
</comment>
<dbReference type="RefSeq" id="WP_140464741.1">
    <property type="nucleotide sequence ID" value="NZ_RCYZ01000001.1"/>
</dbReference>
<feature type="transmembrane region" description="Helical" evidence="1">
    <location>
        <begin position="140"/>
        <end position="160"/>
    </location>
</feature>
<organism evidence="2 3">
    <name type="scientific">Hymenobacter nivis</name>
    <dbReference type="NCBI Taxonomy" id="1850093"/>
    <lineage>
        <taxon>Bacteria</taxon>
        <taxon>Pseudomonadati</taxon>
        <taxon>Bacteroidota</taxon>
        <taxon>Cytophagia</taxon>
        <taxon>Cytophagales</taxon>
        <taxon>Hymenobacteraceae</taxon>
        <taxon>Hymenobacter</taxon>
    </lineage>
</organism>
<proteinExistence type="predicted"/>
<dbReference type="EMBL" id="RCYZ01000001">
    <property type="protein sequence ID" value="TPG72060.1"/>
    <property type="molecule type" value="Genomic_DNA"/>
</dbReference>
<feature type="transmembrane region" description="Helical" evidence="1">
    <location>
        <begin position="63"/>
        <end position="89"/>
    </location>
</feature>